<dbReference type="EMBL" id="CP144748">
    <property type="protein sequence ID" value="WVZ71517.1"/>
    <property type="molecule type" value="Genomic_DNA"/>
</dbReference>
<evidence type="ECO:0008006" key="4">
    <source>
        <dbReference type="Google" id="ProtNLM"/>
    </source>
</evidence>
<evidence type="ECO:0000313" key="3">
    <source>
        <dbReference type="Proteomes" id="UP001341281"/>
    </source>
</evidence>
<dbReference type="AlphaFoldDB" id="A0AAQ3WRM8"/>
<dbReference type="Proteomes" id="UP001341281">
    <property type="component" value="Chromosome 04"/>
</dbReference>
<feature type="chain" id="PRO_5043050343" description="Secreted protein" evidence="1">
    <location>
        <begin position="19"/>
        <end position="77"/>
    </location>
</feature>
<protein>
    <recommendedName>
        <fullName evidence="4">Secreted protein</fullName>
    </recommendedName>
</protein>
<gene>
    <name evidence="2" type="ORF">U9M48_020093</name>
</gene>
<keyword evidence="1" id="KW-0732">Signal</keyword>
<name>A0AAQ3WRM8_PASNO</name>
<organism evidence="2 3">
    <name type="scientific">Paspalum notatum var. saurae</name>
    <dbReference type="NCBI Taxonomy" id="547442"/>
    <lineage>
        <taxon>Eukaryota</taxon>
        <taxon>Viridiplantae</taxon>
        <taxon>Streptophyta</taxon>
        <taxon>Embryophyta</taxon>
        <taxon>Tracheophyta</taxon>
        <taxon>Spermatophyta</taxon>
        <taxon>Magnoliopsida</taxon>
        <taxon>Liliopsida</taxon>
        <taxon>Poales</taxon>
        <taxon>Poaceae</taxon>
        <taxon>PACMAD clade</taxon>
        <taxon>Panicoideae</taxon>
        <taxon>Andropogonodae</taxon>
        <taxon>Paspaleae</taxon>
        <taxon>Paspalinae</taxon>
        <taxon>Paspalum</taxon>
    </lineage>
</organism>
<accession>A0AAQ3WRM8</accession>
<reference evidence="2 3" key="1">
    <citation type="submission" date="2024-02" db="EMBL/GenBank/DDBJ databases">
        <title>High-quality chromosome-scale genome assembly of Pensacola bahiagrass (Paspalum notatum Flugge var. saurae).</title>
        <authorList>
            <person name="Vega J.M."/>
            <person name="Podio M."/>
            <person name="Orjuela J."/>
            <person name="Siena L.A."/>
            <person name="Pessino S.C."/>
            <person name="Combes M.C."/>
            <person name="Mariac C."/>
            <person name="Albertini E."/>
            <person name="Pupilli F."/>
            <person name="Ortiz J.P.A."/>
            <person name="Leblanc O."/>
        </authorList>
    </citation>
    <scope>NUCLEOTIDE SEQUENCE [LARGE SCALE GENOMIC DNA]</scope>
    <source>
        <strain evidence="2">R1</strain>
        <tissue evidence="2">Leaf</tissue>
    </source>
</reference>
<sequence length="77" mass="8372">MVGLGVVLLESIWEGARGSAERGCSCDRTASTVRWIRRRLVVLARENPWCFVGADLWRKRGVVRSGLDAAAAAAEEG</sequence>
<proteinExistence type="predicted"/>
<evidence type="ECO:0000313" key="2">
    <source>
        <dbReference type="EMBL" id="WVZ71517.1"/>
    </source>
</evidence>
<feature type="signal peptide" evidence="1">
    <location>
        <begin position="1"/>
        <end position="18"/>
    </location>
</feature>
<keyword evidence="3" id="KW-1185">Reference proteome</keyword>
<evidence type="ECO:0000256" key="1">
    <source>
        <dbReference type="SAM" id="SignalP"/>
    </source>
</evidence>